<accession>A0A6A5K9N7</accession>
<gene>
    <name evidence="2" type="ORF">BDW02DRAFT_605777</name>
</gene>
<evidence type="ECO:0000313" key="2">
    <source>
        <dbReference type="EMBL" id="KAF1831757.1"/>
    </source>
</evidence>
<feature type="compositionally biased region" description="Basic and acidic residues" evidence="1">
    <location>
        <begin position="181"/>
        <end position="191"/>
    </location>
</feature>
<evidence type="ECO:0000313" key="3">
    <source>
        <dbReference type="Proteomes" id="UP000800040"/>
    </source>
</evidence>
<reference evidence="2" key="1">
    <citation type="submission" date="2020-01" db="EMBL/GenBank/DDBJ databases">
        <authorList>
            <consortium name="DOE Joint Genome Institute"/>
            <person name="Haridas S."/>
            <person name="Albert R."/>
            <person name="Binder M."/>
            <person name="Bloem J."/>
            <person name="Labutti K."/>
            <person name="Salamov A."/>
            <person name="Andreopoulos B."/>
            <person name="Baker S.E."/>
            <person name="Barry K."/>
            <person name="Bills G."/>
            <person name="Bluhm B.H."/>
            <person name="Cannon C."/>
            <person name="Castanera R."/>
            <person name="Culley D.E."/>
            <person name="Daum C."/>
            <person name="Ezra D."/>
            <person name="Gonzalez J.B."/>
            <person name="Henrissat B."/>
            <person name="Kuo A."/>
            <person name="Liang C."/>
            <person name="Lipzen A."/>
            <person name="Lutzoni F."/>
            <person name="Magnuson J."/>
            <person name="Mondo S."/>
            <person name="Nolan M."/>
            <person name="Ohm R."/>
            <person name="Pangilinan J."/>
            <person name="Park H.-J."/>
            <person name="Ramirez L."/>
            <person name="Alfaro M."/>
            <person name="Sun H."/>
            <person name="Tritt A."/>
            <person name="Yoshinaga Y."/>
            <person name="Zwiers L.-H."/>
            <person name="Turgeon B.G."/>
            <person name="Goodwin S.B."/>
            <person name="Spatafora J.W."/>
            <person name="Crous P.W."/>
            <person name="Grigoriev I.V."/>
        </authorList>
    </citation>
    <scope>NUCLEOTIDE SEQUENCE</scope>
    <source>
        <strain evidence="2">P77</strain>
    </source>
</reference>
<evidence type="ECO:0000256" key="1">
    <source>
        <dbReference type="SAM" id="MobiDB-lite"/>
    </source>
</evidence>
<keyword evidence="3" id="KW-1185">Reference proteome</keyword>
<dbReference type="EMBL" id="ML975355">
    <property type="protein sequence ID" value="KAF1831757.1"/>
    <property type="molecule type" value="Genomic_DNA"/>
</dbReference>
<sequence>MSFTNVNTDIAPVPGVTTIATQQVSVNIDIADSAEKGSIAPNESQVLVPGTPQNLVTTSDSVFQCAKILTEKTAHLLPLSTFMTGLTCLKALSEIWAAAEKLPAEKLPNTTLYQVQSRELYRQDTVLADLNAYAAGEQISVHRTISYPSLRSHCHSLAQHYCPLDCLQLCESPVQDTLSHHRDDAYSRSHSAEAPVRDLGSYRCPRPVGPPPRNRSTKERVDSRAAPLEICASCSRELPSSRADYPLPHAQLYRGRGELDATRTKDYLFKPEAFTIWFAEDGEKTALGWFARRFERWGWDLERDYVLWFCSYLSFWCWRFSSHSAALLSTVADDASNFAALLEVAC</sequence>
<dbReference type="Proteomes" id="UP000800040">
    <property type="component" value="Unassembled WGS sequence"/>
</dbReference>
<organism evidence="2 3">
    <name type="scientific">Decorospora gaudefroyi</name>
    <dbReference type="NCBI Taxonomy" id="184978"/>
    <lineage>
        <taxon>Eukaryota</taxon>
        <taxon>Fungi</taxon>
        <taxon>Dikarya</taxon>
        <taxon>Ascomycota</taxon>
        <taxon>Pezizomycotina</taxon>
        <taxon>Dothideomycetes</taxon>
        <taxon>Pleosporomycetidae</taxon>
        <taxon>Pleosporales</taxon>
        <taxon>Pleosporineae</taxon>
        <taxon>Pleosporaceae</taxon>
        <taxon>Decorospora</taxon>
    </lineage>
</organism>
<dbReference type="AlphaFoldDB" id="A0A6A5K9N7"/>
<name>A0A6A5K9N7_9PLEO</name>
<protein>
    <submittedName>
        <fullName evidence="2">Uncharacterized protein</fullName>
    </submittedName>
</protein>
<proteinExistence type="predicted"/>
<feature type="region of interest" description="Disordered" evidence="1">
    <location>
        <begin position="181"/>
        <end position="222"/>
    </location>
</feature>